<reference evidence="1" key="1">
    <citation type="submission" date="2020-03" db="EMBL/GenBank/DDBJ databases">
        <title>The deep terrestrial virosphere.</title>
        <authorList>
            <person name="Holmfeldt K."/>
            <person name="Nilsson E."/>
            <person name="Simone D."/>
            <person name="Lopez-Fernandez M."/>
            <person name="Wu X."/>
            <person name="de Brujin I."/>
            <person name="Lundin D."/>
            <person name="Andersson A."/>
            <person name="Bertilsson S."/>
            <person name="Dopson M."/>
        </authorList>
    </citation>
    <scope>NUCLEOTIDE SEQUENCE</scope>
    <source>
        <strain evidence="4">MM415A00143</strain>
        <strain evidence="2">MM415B00874</strain>
        <strain evidence="1">TM448A00700</strain>
        <strain evidence="3">TM448B00728</strain>
    </source>
</reference>
<evidence type="ECO:0000313" key="3">
    <source>
        <dbReference type="EMBL" id="QJH96465.1"/>
    </source>
</evidence>
<gene>
    <name evidence="4" type="ORF">MM415A00143_0025</name>
    <name evidence="2" type="ORF">MM415B00874_0024</name>
    <name evidence="1" type="ORF">TM448A00700_0026</name>
    <name evidence="3" type="ORF">TM448B00728_0013</name>
</gene>
<evidence type="ECO:0000313" key="2">
    <source>
        <dbReference type="EMBL" id="QJA61868.1"/>
    </source>
</evidence>
<sequence length="93" mass="10492">MTAQDEIKIEADKDRDAITRAITEAVTKLFIKNIENNSGAPEQKVSEPDEEIPIYEKLSPGEIFIISRSDKGILVATNDDGECDIRYYNDNEE</sequence>
<evidence type="ECO:0000313" key="4">
    <source>
        <dbReference type="EMBL" id="QJI05350.1"/>
    </source>
</evidence>
<dbReference type="EMBL" id="MT145198">
    <property type="protein sequence ID" value="QJI05350.1"/>
    <property type="molecule type" value="Genomic_DNA"/>
</dbReference>
<dbReference type="EMBL" id="MT141455">
    <property type="protein sequence ID" value="QJA61868.1"/>
    <property type="molecule type" value="Genomic_DNA"/>
</dbReference>
<dbReference type="EMBL" id="MT144652">
    <property type="protein sequence ID" value="QJH96465.1"/>
    <property type="molecule type" value="Genomic_DNA"/>
</dbReference>
<evidence type="ECO:0000313" key="1">
    <source>
        <dbReference type="EMBL" id="QJA47563.1"/>
    </source>
</evidence>
<proteinExistence type="predicted"/>
<dbReference type="AlphaFoldDB" id="A0A6H1ZI13"/>
<accession>A0A6H1ZI13</accession>
<dbReference type="EMBL" id="MT144048">
    <property type="protein sequence ID" value="QJA47563.1"/>
    <property type="molecule type" value="Genomic_DNA"/>
</dbReference>
<organism evidence="1">
    <name type="scientific">viral metagenome</name>
    <dbReference type="NCBI Taxonomy" id="1070528"/>
    <lineage>
        <taxon>unclassified sequences</taxon>
        <taxon>metagenomes</taxon>
        <taxon>organismal metagenomes</taxon>
    </lineage>
</organism>
<name>A0A6H1ZI13_9ZZZZ</name>
<protein>
    <submittedName>
        <fullName evidence="1">Uncharacterized protein</fullName>
    </submittedName>
</protein>